<dbReference type="AlphaFoldDB" id="A0A4P8WLA8"/>
<dbReference type="Proteomes" id="UP000302218">
    <property type="component" value="Chromosome"/>
</dbReference>
<evidence type="ECO:0000313" key="4">
    <source>
        <dbReference type="Proteomes" id="UP000302218"/>
    </source>
</evidence>
<dbReference type="KEGG" id="nvr:FEJ81_16680"/>
<organism evidence="3 4">
    <name type="scientific">Natrinema versiforme</name>
    <dbReference type="NCBI Taxonomy" id="88724"/>
    <lineage>
        <taxon>Archaea</taxon>
        <taxon>Methanobacteriati</taxon>
        <taxon>Methanobacteriota</taxon>
        <taxon>Stenosarchaea group</taxon>
        <taxon>Halobacteria</taxon>
        <taxon>Halobacteriales</taxon>
        <taxon>Natrialbaceae</taxon>
        <taxon>Natrinema</taxon>
    </lineage>
</organism>
<evidence type="ECO:0000313" key="3">
    <source>
        <dbReference type="EMBL" id="QCS43902.1"/>
    </source>
</evidence>
<feature type="transmembrane region" description="Helical" evidence="2">
    <location>
        <begin position="19"/>
        <end position="36"/>
    </location>
</feature>
<proteinExistence type="predicted"/>
<feature type="compositionally biased region" description="Acidic residues" evidence="1">
    <location>
        <begin position="261"/>
        <end position="271"/>
    </location>
</feature>
<feature type="region of interest" description="Disordered" evidence="1">
    <location>
        <begin position="244"/>
        <end position="271"/>
    </location>
</feature>
<dbReference type="RefSeq" id="WP_138246352.1">
    <property type="nucleotide sequence ID" value="NZ_CP040330.1"/>
</dbReference>
<gene>
    <name evidence="3" type="ORF">FEJ81_16680</name>
</gene>
<protein>
    <submittedName>
        <fullName evidence="3">Uncharacterized protein</fullName>
    </submittedName>
</protein>
<evidence type="ECO:0000256" key="1">
    <source>
        <dbReference type="SAM" id="MobiDB-lite"/>
    </source>
</evidence>
<dbReference type="GeneID" id="40266943"/>
<keyword evidence="2" id="KW-1133">Transmembrane helix</keyword>
<sequence>MTVVTPLQSISVDLSVTNLLQVGLYGFLVVLYYYMYKSQKKQTEIQDRQTTIMESQNRLMAAEHQPEIKADGDLDAVGNSARITLSNVGEGRARKLGIQCYPFFKNNKGYWIPFSMHVLDFVIGPVKSPLSRAPRTAKVDVAGVHDPVHIETGSDPSPLENGLEAKEDSIRFEGQLKQEIASRGPSMTVDFTGAINQMIEEWGADEISIDIYVTYADIIDEEHSRHITSRKGIEVEQGMNFEEALKRGKKRDKPVETLVPDSEEEKLEGWS</sequence>
<reference evidence="4" key="1">
    <citation type="submission" date="2019-05" db="EMBL/GenBank/DDBJ databases">
        <title>Genome sequence and methylation pattern of the halophilic Archaeon Natrinema versiforme BOL5-4.</title>
        <authorList>
            <person name="DasSarma P."/>
            <person name="Anton B.P."/>
            <person name="DasSarma S.L."/>
            <person name="Martinez F.L."/>
            <person name="Guzman D."/>
            <person name="Roberts R.J."/>
            <person name="DasSarma S."/>
        </authorList>
    </citation>
    <scope>NUCLEOTIDE SEQUENCE [LARGE SCALE GENOMIC DNA]</scope>
    <source>
        <strain evidence="4">BOL5-4</strain>
    </source>
</reference>
<name>A0A4P8WLA8_9EURY</name>
<evidence type="ECO:0000256" key="2">
    <source>
        <dbReference type="SAM" id="Phobius"/>
    </source>
</evidence>
<keyword evidence="2" id="KW-0812">Transmembrane</keyword>
<accession>A0A4P8WLA8</accession>
<dbReference type="OrthoDB" id="378342at2157"/>
<keyword evidence="2" id="KW-0472">Membrane</keyword>
<dbReference type="EMBL" id="CP040330">
    <property type="protein sequence ID" value="QCS43902.1"/>
    <property type="molecule type" value="Genomic_DNA"/>
</dbReference>